<accession>A0A939HPW3</accession>
<evidence type="ECO:0000256" key="1">
    <source>
        <dbReference type="ARBA" id="ARBA00010201"/>
    </source>
</evidence>
<protein>
    <submittedName>
        <fullName evidence="3">Prolyl-tRNA synthetase associated domain-containing protein</fullName>
    </submittedName>
</protein>
<dbReference type="InterPro" id="IPR040285">
    <property type="entry name" value="ProX/PRXD1"/>
</dbReference>
<sequence>MTEHNHTEEAERDARQTQRVLDFLKSGNMAFESLTHPPVHTVEEAEPYLWTLKGAQIKNFFLKDAKGKLFVVTCPADRVVDMKKLAVALGSKKLSFGKPDLMMECLDTQPGALGPLSLLADTQHRVTFAIDEDLWRSEFIICHTMCSTCSVSLAVADLKTSLERLGVQPLVFSLAEEQAPLA</sequence>
<dbReference type="Proteomes" id="UP000664073">
    <property type="component" value="Unassembled WGS sequence"/>
</dbReference>
<evidence type="ECO:0000259" key="2">
    <source>
        <dbReference type="Pfam" id="PF04073"/>
    </source>
</evidence>
<dbReference type="EMBL" id="JAFVMH010000012">
    <property type="protein sequence ID" value="MBO1326586.1"/>
    <property type="molecule type" value="Genomic_DNA"/>
</dbReference>
<evidence type="ECO:0000313" key="4">
    <source>
        <dbReference type="Proteomes" id="UP000664073"/>
    </source>
</evidence>
<dbReference type="GO" id="GO:0002161">
    <property type="term" value="F:aminoacyl-tRNA deacylase activity"/>
    <property type="evidence" value="ECO:0007669"/>
    <property type="project" value="InterPro"/>
</dbReference>
<organism evidence="3 4">
    <name type="scientific">Acetobacter garciniae</name>
    <dbReference type="NCBI Taxonomy" id="2817435"/>
    <lineage>
        <taxon>Bacteria</taxon>
        <taxon>Pseudomonadati</taxon>
        <taxon>Pseudomonadota</taxon>
        <taxon>Alphaproteobacteria</taxon>
        <taxon>Acetobacterales</taxon>
        <taxon>Acetobacteraceae</taxon>
        <taxon>Acetobacter</taxon>
    </lineage>
</organism>
<comment type="similarity">
    <text evidence="1">Belongs to the PRORSD1 family.</text>
</comment>
<dbReference type="InterPro" id="IPR036754">
    <property type="entry name" value="YbaK/aa-tRNA-synt-asso_dom_sf"/>
</dbReference>
<dbReference type="InterPro" id="IPR007214">
    <property type="entry name" value="YbaK/aa-tRNA-synth-assoc-dom"/>
</dbReference>
<dbReference type="CDD" id="cd04335">
    <property type="entry name" value="PrdX_deacylase"/>
    <property type="match status" value="1"/>
</dbReference>
<dbReference type="SUPFAM" id="SSF55826">
    <property type="entry name" value="YbaK/ProRS associated domain"/>
    <property type="match status" value="1"/>
</dbReference>
<reference evidence="3" key="1">
    <citation type="submission" date="2021-03" db="EMBL/GenBank/DDBJ databases">
        <title>The complete genome sequence of Acetobacter sp. TBRC 12339.</title>
        <authorList>
            <person name="Charoenyingcharoen P."/>
            <person name="Yukphan P."/>
        </authorList>
    </citation>
    <scope>NUCLEOTIDE SEQUENCE</scope>
    <source>
        <strain evidence="3">TBRC 12339</strain>
    </source>
</reference>
<dbReference type="AlphaFoldDB" id="A0A939HPW3"/>
<proteinExistence type="inferred from homology"/>
<dbReference type="Pfam" id="PF04073">
    <property type="entry name" value="tRNA_edit"/>
    <property type="match status" value="1"/>
</dbReference>
<dbReference type="Gene3D" id="3.90.960.10">
    <property type="entry name" value="YbaK/aminoacyl-tRNA synthetase-associated domain"/>
    <property type="match status" value="1"/>
</dbReference>
<evidence type="ECO:0000313" key="3">
    <source>
        <dbReference type="EMBL" id="MBO1326586.1"/>
    </source>
</evidence>
<comment type="caution">
    <text evidence="3">The sequence shown here is derived from an EMBL/GenBank/DDBJ whole genome shotgun (WGS) entry which is preliminary data.</text>
</comment>
<dbReference type="PANTHER" id="PTHR31423">
    <property type="entry name" value="YBAK DOMAIN-CONTAINING PROTEIN"/>
    <property type="match status" value="1"/>
</dbReference>
<keyword evidence="4" id="KW-1185">Reference proteome</keyword>
<feature type="domain" description="YbaK/aminoacyl-tRNA synthetase-associated" evidence="2">
    <location>
        <begin position="36"/>
        <end position="159"/>
    </location>
</feature>
<gene>
    <name evidence="3" type="ORF">J2D77_15660</name>
</gene>
<dbReference type="PANTHER" id="PTHR31423:SF3">
    <property type="entry name" value="PROLYL-TRNA SYNTHETASE ASSOCIATED DOMAIN-CONTAINING PROTEIN 1-RELATED"/>
    <property type="match status" value="1"/>
</dbReference>
<dbReference type="RefSeq" id="WP_207847359.1">
    <property type="nucleotide sequence ID" value="NZ_JAFVMH010000012.1"/>
</dbReference>
<name>A0A939HPW3_9PROT</name>